<evidence type="ECO:0000256" key="1">
    <source>
        <dbReference type="ARBA" id="ARBA00004141"/>
    </source>
</evidence>
<keyword evidence="5 7" id="KW-0472">Membrane</keyword>
<dbReference type="STRING" id="137246.A0A401SFP0"/>
<feature type="transmembrane region" description="Helical" evidence="7">
    <location>
        <begin position="295"/>
        <end position="318"/>
    </location>
</feature>
<feature type="transmembrane region" description="Helical" evidence="7">
    <location>
        <begin position="107"/>
        <end position="126"/>
    </location>
</feature>
<feature type="transmembrane region" description="Helical" evidence="7">
    <location>
        <begin position="80"/>
        <end position="101"/>
    </location>
</feature>
<dbReference type="Proteomes" id="UP000287033">
    <property type="component" value="Unassembled WGS sequence"/>
</dbReference>
<dbReference type="GO" id="GO:0015095">
    <property type="term" value="F:magnesium ion transmembrane transporter activity"/>
    <property type="evidence" value="ECO:0007669"/>
    <property type="project" value="InterPro"/>
</dbReference>
<feature type="region of interest" description="Disordered" evidence="6">
    <location>
        <begin position="348"/>
        <end position="373"/>
    </location>
</feature>
<reference evidence="8 9" key="1">
    <citation type="journal article" date="2018" name="Nat. Ecol. Evol.">
        <title>Shark genomes provide insights into elasmobranch evolution and the origin of vertebrates.</title>
        <authorList>
            <person name="Hara Y"/>
            <person name="Yamaguchi K"/>
            <person name="Onimaru K"/>
            <person name="Kadota M"/>
            <person name="Koyanagi M"/>
            <person name="Keeley SD"/>
            <person name="Tatsumi K"/>
            <person name="Tanaka K"/>
            <person name="Motone F"/>
            <person name="Kageyama Y"/>
            <person name="Nozu R"/>
            <person name="Adachi N"/>
            <person name="Nishimura O"/>
            <person name="Nakagawa R"/>
            <person name="Tanegashima C"/>
            <person name="Kiyatake I"/>
            <person name="Matsumoto R"/>
            <person name="Murakumo K"/>
            <person name="Nishida K"/>
            <person name="Terakita A"/>
            <person name="Kuratani S"/>
            <person name="Sato K"/>
            <person name="Hyodo S Kuraku.S."/>
        </authorList>
    </citation>
    <scope>NUCLEOTIDE SEQUENCE [LARGE SCALE GENOMIC DNA]</scope>
</reference>
<feature type="transmembrane region" description="Helical" evidence="7">
    <location>
        <begin position="135"/>
        <end position="153"/>
    </location>
</feature>
<evidence type="ECO:0000256" key="3">
    <source>
        <dbReference type="ARBA" id="ARBA00022692"/>
    </source>
</evidence>
<feature type="transmembrane region" description="Helical" evidence="7">
    <location>
        <begin position="198"/>
        <end position="217"/>
    </location>
</feature>
<dbReference type="SUPFAM" id="SSF103481">
    <property type="entry name" value="Multidrug resistance efflux transporter EmrE"/>
    <property type="match status" value="1"/>
</dbReference>
<evidence type="ECO:0000256" key="5">
    <source>
        <dbReference type="ARBA" id="ARBA00023136"/>
    </source>
</evidence>
<keyword evidence="4 7" id="KW-1133">Transmembrane helix</keyword>
<dbReference type="InterPro" id="IPR008521">
    <property type="entry name" value="Mg_trans_NIPA"/>
</dbReference>
<comment type="similarity">
    <text evidence="2">Belongs to the NIPA family.</text>
</comment>
<comment type="subcellular location">
    <subcellularLocation>
        <location evidence="1">Membrane</location>
        <topology evidence="1">Multi-pass membrane protein</topology>
    </subcellularLocation>
</comment>
<dbReference type="AlphaFoldDB" id="A0A401SFP0"/>
<evidence type="ECO:0000313" key="8">
    <source>
        <dbReference type="EMBL" id="GCC29219.1"/>
    </source>
</evidence>
<comment type="caution">
    <text evidence="8">The sequence shown here is derived from an EMBL/GenBank/DDBJ whole genome shotgun (WGS) entry which is preliminary data.</text>
</comment>
<keyword evidence="9" id="KW-1185">Reference proteome</keyword>
<name>A0A401SFP0_CHIPU</name>
<dbReference type="OrthoDB" id="165382at2759"/>
<sequence length="373" mass="41268">MASAVSVATLLELVPNVSERQNSTLSPTWSNLHPYQTNILGTVLAITGNVLISISLNVQKYSHIRLLCQESRTPYYKSKLWWCGILLMGLGELGNFAAYGFAPATLVAPLGCVSVIASAAISVVFLKEILRSSDILGGSLAVLGTYLLVTFAINVQQEITGPKINLYIISWPFLVYLTLEFILFVILLYLFKRRGMNHIVILLLMSSILASLTVISVKAVSGMVTSSIQGQLQFQYPIFYVMLVVMIASCIFQVQFLNQAMRLYNATEVVPINFVFFTTSAIIAGVIFYQEFHGAALLNIFMFLFGCLLSFLGVFLIAKNRVKQTSEVPYIDMGPVPKQRSTEKIQPGLNNINSYGSVHDEEQTNDSLSEDIK</sequence>
<gene>
    <name evidence="8" type="ORF">chiPu_0007656</name>
</gene>
<keyword evidence="3 7" id="KW-0812">Transmembrane</keyword>
<dbReference type="InterPro" id="IPR037185">
    <property type="entry name" value="EmrE-like"/>
</dbReference>
<proteinExistence type="inferred from homology"/>
<feature type="transmembrane region" description="Helical" evidence="7">
    <location>
        <begin position="269"/>
        <end position="289"/>
    </location>
</feature>
<accession>A0A401SFP0</accession>
<evidence type="ECO:0000256" key="2">
    <source>
        <dbReference type="ARBA" id="ARBA00007230"/>
    </source>
</evidence>
<dbReference type="PANTHER" id="PTHR12570:SF16">
    <property type="entry name" value="NIPA-LIKE PROTEIN 2"/>
    <property type="match status" value="1"/>
</dbReference>
<organism evidence="8 9">
    <name type="scientific">Chiloscyllium punctatum</name>
    <name type="common">Brownbanded bambooshark</name>
    <name type="synonym">Hemiscyllium punctatum</name>
    <dbReference type="NCBI Taxonomy" id="137246"/>
    <lineage>
        <taxon>Eukaryota</taxon>
        <taxon>Metazoa</taxon>
        <taxon>Chordata</taxon>
        <taxon>Craniata</taxon>
        <taxon>Vertebrata</taxon>
        <taxon>Chondrichthyes</taxon>
        <taxon>Elasmobranchii</taxon>
        <taxon>Galeomorphii</taxon>
        <taxon>Galeoidea</taxon>
        <taxon>Orectolobiformes</taxon>
        <taxon>Hemiscylliidae</taxon>
        <taxon>Chiloscyllium</taxon>
    </lineage>
</organism>
<protein>
    <recommendedName>
        <fullName evidence="10">NIPA-like protein 2</fullName>
    </recommendedName>
</protein>
<evidence type="ECO:0000313" key="9">
    <source>
        <dbReference type="Proteomes" id="UP000287033"/>
    </source>
</evidence>
<dbReference type="OMA" id="HLQQSFI"/>
<evidence type="ECO:0008006" key="10">
    <source>
        <dbReference type="Google" id="ProtNLM"/>
    </source>
</evidence>
<dbReference type="EMBL" id="BEZZ01000240">
    <property type="protein sequence ID" value="GCC29219.1"/>
    <property type="molecule type" value="Genomic_DNA"/>
</dbReference>
<evidence type="ECO:0000256" key="6">
    <source>
        <dbReference type="SAM" id="MobiDB-lite"/>
    </source>
</evidence>
<evidence type="ECO:0000256" key="4">
    <source>
        <dbReference type="ARBA" id="ARBA00022989"/>
    </source>
</evidence>
<feature type="transmembrane region" description="Helical" evidence="7">
    <location>
        <begin position="237"/>
        <end position="257"/>
    </location>
</feature>
<evidence type="ECO:0000256" key="7">
    <source>
        <dbReference type="SAM" id="Phobius"/>
    </source>
</evidence>
<dbReference type="GO" id="GO:0016020">
    <property type="term" value="C:membrane"/>
    <property type="evidence" value="ECO:0007669"/>
    <property type="project" value="UniProtKB-SubCell"/>
</dbReference>
<feature type="transmembrane region" description="Helical" evidence="7">
    <location>
        <begin position="173"/>
        <end position="191"/>
    </location>
</feature>
<dbReference type="PANTHER" id="PTHR12570">
    <property type="match status" value="1"/>
</dbReference>
<feature type="transmembrane region" description="Helical" evidence="7">
    <location>
        <begin position="39"/>
        <end position="59"/>
    </location>
</feature>
<dbReference type="Pfam" id="PF05653">
    <property type="entry name" value="Mg_trans_NIPA"/>
    <property type="match status" value="1"/>
</dbReference>